<dbReference type="STRING" id="870435.A0A0C3PFW4"/>
<dbReference type="Proteomes" id="UP000054217">
    <property type="component" value="Unassembled WGS sequence"/>
</dbReference>
<evidence type="ECO:0000313" key="2">
    <source>
        <dbReference type="EMBL" id="KIO07216.1"/>
    </source>
</evidence>
<accession>A0A0C3PFW4</accession>
<dbReference type="OrthoDB" id="5595695at2759"/>
<dbReference type="EMBL" id="KN831961">
    <property type="protein sequence ID" value="KIO07216.1"/>
    <property type="molecule type" value="Genomic_DNA"/>
</dbReference>
<keyword evidence="3" id="KW-1185">Reference proteome</keyword>
<gene>
    <name evidence="2" type="ORF">M404DRAFT_998623</name>
</gene>
<sequence>MSLLALPFEIIERIAINLTDAHGIQALLPLQLTCKYLNSSLGITTNPHIFASYFASHYDVSSASRRFGPQATKSSAYAAQLLRYTHTLARIRSGDIHADDVCHTFWTSYLMLIEDDGKNRASLEAAGLPDFVDRFVREHLYDGHRNGWSADNAVNSLALWLLWLTTTEDRLRAESSPQRAQMIRLMLPFVIMPVRYPSAFAPDIHFSLPLSRDITTVPHSVPTLHGPYPHYLYDRYHRAQFYSVSDLEIGIPLASIAAKLVYISRREVFPVGVPTHLPRNREHALQLGLTAVGPTQEDVHELNANKVAKLLPTTRPDGDWSEGIQGWDTMTADQRAAKAPSARWDNDWNRLVDCTDVFRPVSLKRSHYTPGTMSGLWQGRMLVADDTALETLFQIPQMPPNFNEQNLGVIVAPVFMRLREYVCMDVASNEPVPAGKMEDGKHNAWLPASMRRFEHQNELTLSYTVQDPTAPHRRIEESKRYRKYVPDGSMHDETTCRGCLYRGTSEMVFREHDAHFLEVLDNELAAAPLPDGMDDTEDMDVVDEEDAEEGDDAEDDPMSVDDGDELVVKRKCDGIMDIVLVGETDERHAQAWHPYRFYGRVREWDGLIALVRVPVSVNAGATHVGLWIFTGYVVGGQTLVGNWRTSSHPGEPVTFEGAFVMSKRD</sequence>
<dbReference type="InParanoid" id="A0A0C3PFW4"/>
<protein>
    <recommendedName>
        <fullName evidence="4">F-box domain-containing protein</fullName>
    </recommendedName>
</protein>
<dbReference type="HOGENOM" id="CLU_011151_0_0_1"/>
<evidence type="ECO:0000313" key="3">
    <source>
        <dbReference type="Proteomes" id="UP000054217"/>
    </source>
</evidence>
<dbReference type="AlphaFoldDB" id="A0A0C3PFW4"/>
<evidence type="ECO:0000256" key="1">
    <source>
        <dbReference type="SAM" id="MobiDB-lite"/>
    </source>
</evidence>
<organism evidence="2 3">
    <name type="scientific">Pisolithus tinctorius Marx 270</name>
    <dbReference type="NCBI Taxonomy" id="870435"/>
    <lineage>
        <taxon>Eukaryota</taxon>
        <taxon>Fungi</taxon>
        <taxon>Dikarya</taxon>
        <taxon>Basidiomycota</taxon>
        <taxon>Agaricomycotina</taxon>
        <taxon>Agaricomycetes</taxon>
        <taxon>Agaricomycetidae</taxon>
        <taxon>Boletales</taxon>
        <taxon>Sclerodermatineae</taxon>
        <taxon>Pisolithaceae</taxon>
        <taxon>Pisolithus</taxon>
    </lineage>
</organism>
<proteinExistence type="predicted"/>
<name>A0A0C3PFW4_PISTI</name>
<feature type="region of interest" description="Disordered" evidence="1">
    <location>
        <begin position="542"/>
        <end position="562"/>
    </location>
</feature>
<reference evidence="2 3" key="1">
    <citation type="submission" date="2014-04" db="EMBL/GenBank/DDBJ databases">
        <authorList>
            <consortium name="DOE Joint Genome Institute"/>
            <person name="Kuo A."/>
            <person name="Kohler A."/>
            <person name="Costa M.D."/>
            <person name="Nagy L.G."/>
            <person name="Floudas D."/>
            <person name="Copeland A."/>
            <person name="Barry K.W."/>
            <person name="Cichocki N."/>
            <person name="Veneault-Fourrey C."/>
            <person name="LaButti K."/>
            <person name="Lindquist E.A."/>
            <person name="Lipzen A."/>
            <person name="Lundell T."/>
            <person name="Morin E."/>
            <person name="Murat C."/>
            <person name="Sun H."/>
            <person name="Tunlid A."/>
            <person name="Henrissat B."/>
            <person name="Grigoriev I.V."/>
            <person name="Hibbett D.S."/>
            <person name="Martin F."/>
            <person name="Nordberg H.P."/>
            <person name="Cantor M.N."/>
            <person name="Hua S.X."/>
        </authorList>
    </citation>
    <scope>NUCLEOTIDE SEQUENCE [LARGE SCALE GENOMIC DNA]</scope>
    <source>
        <strain evidence="2 3">Marx 270</strain>
    </source>
</reference>
<reference evidence="3" key="2">
    <citation type="submission" date="2015-01" db="EMBL/GenBank/DDBJ databases">
        <title>Evolutionary Origins and Diversification of the Mycorrhizal Mutualists.</title>
        <authorList>
            <consortium name="DOE Joint Genome Institute"/>
            <consortium name="Mycorrhizal Genomics Consortium"/>
            <person name="Kohler A."/>
            <person name="Kuo A."/>
            <person name="Nagy L.G."/>
            <person name="Floudas D."/>
            <person name="Copeland A."/>
            <person name="Barry K.W."/>
            <person name="Cichocki N."/>
            <person name="Veneault-Fourrey C."/>
            <person name="LaButti K."/>
            <person name="Lindquist E.A."/>
            <person name="Lipzen A."/>
            <person name="Lundell T."/>
            <person name="Morin E."/>
            <person name="Murat C."/>
            <person name="Riley R."/>
            <person name="Ohm R."/>
            <person name="Sun H."/>
            <person name="Tunlid A."/>
            <person name="Henrissat B."/>
            <person name="Grigoriev I.V."/>
            <person name="Hibbett D.S."/>
            <person name="Martin F."/>
        </authorList>
    </citation>
    <scope>NUCLEOTIDE SEQUENCE [LARGE SCALE GENOMIC DNA]</scope>
    <source>
        <strain evidence="3">Marx 270</strain>
    </source>
</reference>
<evidence type="ECO:0008006" key="4">
    <source>
        <dbReference type="Google" id="ProtNLM"/>
    </source>
</evidence>